<accession>A0A5B7HL29</accession>
<sequence length="85" mass="9626">MAGWLATGLYSTQMVHEVVQIVRNAAELSGSVSLSCQQVWRERFGGRRCVKASLRRSTLRHHSPATPPCSTPRPSWRYYGPVLLW</sequence>
<dbReference type="AlphaFoldDB" id="A0A5B7HL29"/>
<evidence type="ECO:0000313" key="2">
    <source>
        <dbReference type="Proteomes" id="UP000324222"/>
    </source>
</evidence>
<comment type="caution">
    <text evidence="1">The sequence shown here is derived from an EMBL/GenBank/DDBJ whole genome shotgun (WGS) entry which is preliminary data.</text>
</comment>
<keyword evidence="2" id="KW-1185">Reference proteome</keyword>
<gene>
    <name evidence="1" type="ORF">E2C01_064529</name>
</gene>
<name>A0A5B7HL29_PORTR</name>
<dbReference type="Proteomes" id="UP000324222">
    <property type="component" value="Unassembled WGS sequence"/>
</dbReference>
<protein>
    <submittedName>
        <fullName evidence="1">Uncharacterized protein</fullName>
    </submittedName>
</protein>
<evidence type="ECO:0000313" key="1">
    <source>
        <dbReference type="EMBL" id="MPC70285.1"/>
    </source>
</evidence>
<proteinExistence type="predicted"/>
<organism evidence="1 2">
    <name type="scientific">Portunus trituberculatus</name>
    <name type="common">Swimming crab</name>
    <name type="synonym">Neptunus trituberculatus</name>
    <dbReference type="NCBI Taxonomy" id="210409"/>
    <lineage>
        <taxon>Eukaryota</taxon>
        <taxon>Metazoa</taxon>
        <taxon>Ecdysozoa</taxon>
        <taxon>Arthropoda</taxon>
        <taxon>Crustacea</taxon>
        <taxon>Multicrustacea</taxon>
        <taxon>Malacostraca</taxon>
        <taxon>Eumalacostraca</taxon>
        <taxon>Eucarida</taxon>
        <taxon>Decapoda</taxon>
        <taxon>Pleocyemata</taxon>
        <taxon>Brachyura</taxon>
        <taxon>Eubrachyura</taxon>
        <taxon>Portunoidea</taxon>
        <taxon>Portunidae</taxon>
        <taxon>Portuninae</taxon>
        <taxon>Portunus</taxon>
    </lineage>
</organism>
<reference evidence="1 2" key="1">
    <citation type="submission" date="2019-05" db="EMBL/GenBank/DDBJ databases">
        <title>Another draft genome of Portunus trituberculatus and its Hox gene families provides insights of decapod evolution.</title>
        <authorList>
            <person name="Jeong J.-H."/>
            <person name="Song I."/>
            <person name="Kim S."/>
            <person name="Choi T."/>
            <person name="Kim D."/>
            <person name="Ryu S."/>
            <person name="Kim W."/>
        </authorList>
    </citation>
    <scope>NUCLEOTIDE SEQUENCE [LARGE SCALE GENOMIC DNA]</scope>
    <source>
        <tissue evidence="1">Muscle</tissue>
    </source>
</reference>
<dbReference type="EMBL" id="VSRR010030870">
    <property type="protein sequence ID" value="MPC70285.1"/>
    <property type="molecule type" value="Genomic_DNA"/>
</dbReference>